<reference evidence="1 2" key="1">
    <citation type="journal article" date="2020" name="Int. J. Syst. Evol. Microbiol.">
        <title>Novel acetic acid bacteria from cider fermentations: Acetobacter conturbans sp. nov. and Acetobacter fallax sp. nov.</title>
        <authorList>
            <person name="Sombolestani A.S."/>
            <person name="Cleenwerck I."/>
            <person name="Cnockaert M."/>
            <person name="Borremans W."/>
            <person name="Wieme A.D."/>
            <person name="De Vuyst L."/>
            <person name="Vandamme P."/>
        </authorList>
    </citation>
    <scope>NUCLEOTIDE SEQUENCE [LARGE SCALE GENOMIC DNA]</scope>
    <source>
        <strain evidence="1 2">LMG 1627</strain>
    </source>
</reference>
<evidence type="ECO:0008006" key="3">
    <source>
        <dbReference type="Google" id="ProtNLM"/>
    </source>
</evidence>
<name>A0ABX0K1J3_9PROT</name>
<dbReference type="PROSITE" id="PS51257">
    <property type="entry name" value="PROKAR_LIPOPROTEIN"/>
    <property type="match status" value="1"/>
</dbReference>
<dbReference type="EMBL" id="WOSY01000008">
    <property type="protein sequence ID" value="NHN88984.1"/>
    <property type="molecule type" value="Genomic_DNA"/>
</dbReference>
<proteinExistence type="predicted"/>
<keyword evidence="2" id="KW-1185">Reference proteome</keyword>
<dbReference type="RefSeq" id="WP_173570289.1">
    <property type="nucleotide sequence ID" value="NZ_WOSY01000008.1"/>
</dbReference>
<evidence type="ECO:0000313" key="2">
    <source>
        <dbReference type="Proteomes" id="UP000631653"/>
    </source>
</evidence>
<protein>
    <recommendedName>
        <fullName evidence="3">Lipoprotein</fullName>
    </recommendedName>
</protein>
<comment type="caution">
    <text evidence="1">The sequence shown here is derived from an EMBL/GenBank/DDBJ whole genome shotgun (WGS) entry which is preliminary data.</text>
</comment>
<dbReference type="Proteomes" id="UP000631653">
    <property type="component" value="Unassembled WGS sequence"/>
</dbReference>
<accession>A0ABX0K1J3</accession>
<evidence type="ECO:0000313" key="1">
    <source>
        <dbReference type="EMBL" id="NHN88984.1"/>
    </source>
</evidence>
<sequence length="127" mass="13793">MKEIFCLCLFVLMLAGCSTIPDRARHEMVGLTRPDLVACAGIPDQEETRDGQEVLVWKIEKTDGGSLSVSMPFDMSLTFSSSGSCHVIASLRGNKVMRLAYTGPARTWLGADAVCAPVLRACVQKKE</sequence>
<gene>
    <name evidence="1" type="ORF">GOB81_10115</name>
</gene>
<organism evidence="1 2">
    <name type="scientific">Acetobacter conturbans</name>
    <dbReference type="NCBI Taxonomy" id="1737472"/>
    <lineage>
        <taxon>Bacteria</taxon>
        <taxon>Pseudomonadati</taxon>
        <taxon>Pseudomonadota</taxon>
        <taxon>Alphaproteobacteria</taxon>
        <taxon>Acetobacterales</taxon>
        <taxon>Acetobacteraceae</taxon>
        <taxon>Acetobacter</taxon>
    </lineage>
</organism>